<sequence>MDSSRATNAVARSAFSNAISGPFACAPSCLAASMLTVLPKAPRLCASLDIAPLRRGCASRE</sequence>
<proteinExistence type="predicted"/>
<name>R4WVW2_9BURK</name>
<dbReference type="EMBL" id="AP013059">
    <property type="protein sequence ID" value="BAN25185.1"/>
    <property type="molecule type" value="Genomic_DNA"/>
</dbReference>
<keyword evidence="2" id="KW-1185">Reference proteome</keyword>
<protein>
    <submittedName>
        <fullName evidence="1">Uncharacterized protein</fullName>
    </submittedName>
</protein>
<dbReference type="HOGENOM" id="CLU_2913559_0_0_4"/>
<evidence type="ECO:0000313" key="2">
    <source>
        <dbReference type="Proteomes" id="UP000013966"/>
    </source>
</evidence>
<organism evidence="1 2">
    <name type="scientific">Caballeronia insecticola</name>
    <dbReference type="NCBI Taxonomy" id="758793"/>
    <lineage>
        <taxon>Bacteria</taxon>
        <taxon>Pseudomonadati</taxon>
        <taxon>Pseudomonadota</taxon>
        <taxon>Betaproteobacteria</taxon>
        <taxon>Burkholderiales</taxon>
        <taxon>Burkholderiaceae</taxon>
        <taxon>Caballeronia</taxon>
    </lineage>
</organism>
<dbReference type="KEGG" id="buo:BRPE64_BCDS05240"/>
<accession>R4WVW2</accession>
<reference evidence="1 2" key="2">
    <citation type="journal article" date="2018" name="Int. J. Syst. Evol. Microbiol.">
        <title>Burkholderia insecticola sp. nov., a gut symbiotic bacterium of the bean bug Riptortus pedestris.</title>
        <authorList>
            <person name="Takeshita K."/>
            <person name="Tamaki H."/>
            <person name="Ohbayashi T."/>
            <person name="Meng X.-Y."/>
            <person name="Sone T."/>
            <person name="Mitani Y."/>
            <person name="Peeters C."/>
            <person name="Kikuchi Y."/>
            <person name="Vandamme P."/>
        </authorList>
    </citation>
    <scope>NUCLEOTIDE SEQUENCE [LARGE SCALE GENOMIC DNA]</scope>
    <source>
        <strain evidence="1">RPE64</strain>
    </source>
</reference>
<gene>
    <name evidence="1" type="ORF">BRPE64_BCDS05240</name>
</gene>
<dbReference type="STRING" id="758793.BRPE64_BCDS05240"/>
<dbReference type="Proteomes" id="UP000013966">
    <property type="component" value="Chromosome 2"/>
</dbReference>
<reference evidence="1 2" key="1">
    <citation type="journal article" date="2013" name="Genome Announc.">
        <title>Complete Genome Sequence of Burkholderia sp. Strain RPE64, Bacterial Symbiont of the Bean Bug Riptortus pedestris.</title>
        <authorList>
            <person name="Shibata T.F."/>
            <person name="Maeda T."/>
            <person name="Nikoh N."/>
            <person name="Yamaguchi K."/>
            <person name="Oshima K."/>
            <person name="Hattori M."/>
            <person name="Nishiyama T."/>
            <person name="Hasebe M."/>
            <person name="Fukatsu T."/>
            <person name="Kikuchi Y."/>
            <person name="Shigenobu S."/>
        </authorList>
    </citation>
    <scope>NUCLEOTIDE SEQUENCE [LARGE SCALE GENOMIC DNA]</scope>
</reference>
<evidence type="ECO:0000313" key="1">
    <source>
        <dbReference type="EMBL" id="BAN25185.1"/>
    </source>
</evidence>
<dbReference type="AlphaFoldDB" id="R4WVW2"/>